<keyword evidence="2" id="KW-0472">Membrane</keyword>
<dbReference type="Proteomes" id="UP000703269">
    <property type="component" value="Unassembled WGS sequence"/>
</dbReference>
<feature type="compositionally biased region" description="Polar residues" evidence="1">
    <location>
        <begin position="465"/>
        <end position="478"/>
    </location>
</feature>
<name>A0A9P3GI86_9APHY</name>
<dbReference type="EMBL" id="BPQB01000059">
    <property type="protein sequence ID" value="GJE96423.1"/>
    <property type="molecule type" value="Genomic_DNA"/>
</dbReference>
<keyword evidence="4" id="KW-1185">Reference proteome</keyword>
<proteinExistence type="predicted"/>
<feature type="region of interest" description="Disordered" evidence="1">
    <location>
        <begin position="347"/>
        <end position="525"/>
    </location>
</feature>
<keyword evidence="2" id="KW-0812">Transmembrane</keyword>
<protein>
    <recommendedName>
        <fullName evidence="5">Mid2 domain-containing protein</fullName>
    </recommendedName>
</protein>
<keyword evidence="2" id="KW-1133">Transmembrane helix</keyword>
<sequence>MDRKCTASPRTSKPRGLAPRHYALGARAAESYLRPKKSDMGTSMIPVSIILLATVSGVAAQLRPAFQWTWGPGAPSTPSFEECQTLPISLIGVGQPPYYMLAFESGGISTSSQIGYDPANLWWQVNHKQGSSLVLAIVDSNHSTGGVPQNVFTVTAGNDTSCLQSIPSSTAVLHANVSDTMSTCDPLGLTVTGGQKPYTIVLAETHSDTVTFVSLADDDDTLTYISRVDPAWKVIASVYDASGHWGTSSNIIQASGSANTTCTGLWSTQSSSTDDRGGEPLSSSFYPMPSGTSVSAPATTTITSVTSSNNNSKNIHIAIGVSVGLGAPALIAVACVLVLLQFRRWKQSRSGTRPLSSPLSPIDQTDTSMLQPTPFPRPSSPGASRRGPTPRGVGTDGNNAKSSGSSPPNNPHSLTSAESPLPSTLRAPPSAPMSERTGLRLANPDLRPLSSSMLSTAESPYGSPGQISSQPSTASTSDGRMVGASESQEVLVRPDSIAPEIGSPPPPYGDSPRPPAAVLPRTSSA</sequence>
<evidence type="ECO:0000256" key="1">
    <source>
        <dbReference type="SAM" id="MobiDB-lite"/>
    </source>
</evidence>
<gene>
    <name evidence="3" type="ORF">PsYK624_126200</name>
</gene>
<comment type="caution">
    <text evidence="3">The sequence shown here is derived from an EMBL/GenBank/DDBJ whole genome shotgun (WGS) entry which is preliminary data.</text>
</comment>
<feature type="transmembrane region" description="Helical" evidence="2">
    <location>
        <begin position="317"/>
        <end position="340"/>
    </location>
</feature>
<evidence type="ECO:0000313" key="4">
    <source>
        <dbReference type="Proteomes" id="UP000703269"/>
    </source>
</evidence>
<feature type="compositionally biased region" description="Polar residues" evidence="1">
    <location>
        <begin position="348"/>
        <end position="371"/>
    </location>
</feature>
<evidence type="ECO:0000256" key="2">
    <source>
        <dbReference type="SAM" id="Phobius"/>
    </source>
</evidence>
<feature type="compositionally biased region" description="Polar residues" evidence="1">
    <location>
        <begin position="449"/>
        <end position="458"/>
    </location>
</feature>
<accession>A0A9P3GI86</accession>
<feature type="compositionally biased region" description="Low complexity" evidence="1">
    <location>
        <begin position="398"/>
        <end position="413"/>
    </location>
</feature>
<evidence type="ECO:0000313" key="3">
    <source>
        <dbReference type="EMBL" id="GJE96423.1"/>
    </source>
</evidence>
<feature type="compositionally biased region" description="Pro residues" evidence="1">
    <location>
        <begin position="502"/>
        <end position="517"/>
    </location>
</feature>
<dbReference type="AlphaFoldDB" id="A0A9P3GI86"/>
<evidence type="ECO:0008006" key="5">
    <source>
        <dbReference type="Google" id="ProtNLM"/>
    </source>
</evidence>
<feature type="region of interest" description="Disordered" evidence="1">
    <location>
        <begin position="267"/>
        <end position="293"/>
    </location>
</feature>
<dbReference type="OrthoDB" id="2527908at2759"/>
<organism evidence="3 4">
    <name type="scientific">Phanerochaete sordida</name>
    <dbReference type="NCBI Taxonomy" id="48140"/>
    <lineage>
        <taxon>Eukaryota</taxon>
        <taxon>Fungi</taxon>
        <taxon>Dikarya</taxon>
        <taxon>Basidiomycota</taxon>
        <taxon>Agaricomycotina</taxon>
        <taxon>Agaricomycetes</taxon>
        <taxon>Polyporales</taxon>
        <taxon>Phanerochaetaceae</taxon>
        <taxon>Phanerochaete</taxon>
    </lineage>
</organism>
<reference evidence="3 4" key="1">
    <citation type="submission" date="2021-08" db="EMBL/GenBank/DDBJ databases">
        <title>Draft Genome Sequence of Phanerochaete sordida strain YK-624.</title>
        <authorList>
            <person name="Mori T."/>
            <person name="Dohra H."/>
            <person name="Suzuki T."/>
            <person name="Kawagishi H."/>
            <person name="Hirai H."/>
        </authorList>
    </citation>
    <scope>NUCLEOTIDE SEQUENCE [LARGE SCALE GENOMIC DNA]</scope>
    <source>
        <strain evidence="3 4">YK-624</strain>
    </source>
</reference>